<keyword evidence="1" id="KW-1133">Transmembrane helix</keyword>
<accession>A0ABP9RXR2</accession>
<keyword evidence="1" id="KW-0472">Membrane</keyword>
<reference evidence="3" key="1">
    <citation type="journal article" date="2019" name="Int. J. Syst. Evol. Microbiol.">
        <title>The Global Catalogue of Microorganisms (GCM) 10K type strain sequencing project: providing services to taxonomists for standard genome sequencing and annotation.</title>
        <authorList>
            <consortium name="The Broad Institute Genomics Platform"/>
            <consortium name="The Broad Institute Genome Sequencing Center for Infectious Disease"/>
            <person name="Wu L."/>
            <person name="Ma J."/>
        </authorList>
    </citation>
    <scope>NUCLEOTIDE SEQUENCE [LARGE SCALE GENOMIC DNA]</scope>
    <source>
        <strain evidence="3">JCM 18720</strain>
    </source>
</reference>
<gene>
    <name evidence="2" type="ORF">GCM10025772_07530</name>
</gene>
<protein>
    <recommendedName>
        <fullName evidence="4">DUF1294 domain-containing protein</fullName>
    </recommendedName>
</protein>
<evidence type="ECO:0008006" key="4">
    <source>
        <dbReference type="Google" id="ProtNLM"/>
    </source>
</evidence>
<evidence type="ECO:0000313" key="3">
    <source>
        <dbReference type="Proteomes" id="UP001501600"/>
    </source>
</evidence>
<organism evidence="2 3">
    <name type="scientific">Ferrimonas gelatinilytica</name>
    <dbReference type="NCBI Taxonomy" id="1255257"/>
    <lineage>
        <taxon>Bacteria</taxon>
        <taxon>Pseudomonadati</taxon>
        <taxon>Pseudomonadota</taxon>
        <taxon>Gammaproteobacteria</taxon>
        <taxon>Alteromonadales</taxon>
        <taxon>Ferrimonadaceae</taxon>
        <taxon>Ferrimonas</taxon>
    </lineage>
</organism>
<feature type="transmembrane region" description="Helical" evidence="1">
    <location>
        <begin position="84"/>
        <end position="105"/>
    </location>
</feature>
<keyword evidence="1" id="KW-0812">Transmembrane</keyword>
<name>A0ABP9RXR2_9GAMM</name>
<comment type="caution">
    <text evidence="2">The sequence shown here is derived from an EMBL/GenBank/DDBJ whole genome shotgun (WGS) entry which is preliminary data.</text>
</comment>
<feature type="transmembrane region" description="Helical" evidence="1">
    <location>
        <begin position="54"/>
        <end position="72"/>
    </location>
</feature>
<evidence type="ECO:0000313" key="2">
    <source>
        <dbReference type="EMBL" id="GAA5188196.1"/>
    </source>
</evidence>
<dbReference type="EMBL" id="BAABLF010000005">
    <property type="protein sequence ID" value="GAA5188196.1"/>
    <property type="molecule type" value="Genomic_DNA"/>
</dbReference>
<dbReference type="InterPro" id="IPR012156">
    <property type="entry name" value="Cold_shock_CspA"/>
</dbReference>
<evidence type="ECO:0000256" key="1">
    <source>
        <dbReference type="SAM" id="Phobius"/>
    </source>
</evidence>
<dbReference type="RefSeq" id="WP_345315704.1">
    <property type="nucleotide sequence ID" value="NZ_BAABLF010000005.1"/>
</dbReference>
<dbReference type="InterPro" id="IPR010718">
    <property type="entry name" value="DUF1294"/>
</dbReference>
<keyword evidence="3" id="KW-1185">Reference proteome</keyword>
<dbReference type="Pfam" id="PF06961">
    <property type="entry name" value="DUF1294"/>
    <property type="match status" value="1"/>
</dbReference>
<dbReference type="PIRSF" id="PIRSF002599">
    <property type="entry name" value="Cold_shock_A"/>
    <property type="match status" value="1"/>
</dbReference>
<sequence>MIGLALSLLWVLMLMLMGPLNMLPHYLAVSMITLLLFGLDKRRALTGARRVPEALLHGFELLGGWLGAFLGAQMFRHKVRKVEFMTRLYGITALHFLGYGGWLILA</sequence>
<proteinExistence type="predicted"/>
<dbReference type="Proteomes" id="UP001501600">
    <property type="component" value="Unassembled WGS sequence"/>
</dbReference>